<dbReference type="Pfam" id="PF13812">
    <property type="entry name" value="PPR_3"/>
    <property type="match status" value="1"/>
</dbReference>
<feature type="repeat" description="PPR" evidence="4">
    <location>
        <begin position="24"/>
        <end position="58"/>
    </location>
</feature>
<evidence type="ECO:0000313" key="5">
    <source>
        <dbReference type="EMBL" id="JAD82322.1"/>
    </source>
</evidence>
<protein>
    <recommendedName>
        <fullName evidence="6">Pentacotripeptide-repeat region of PRORP domain-containing protein</fullName>
    </recommendedName>
</protein>
<name>A0A0A9DEX6_ARUDO</name>
<dbReference type="PROSITE" id="PS51375">
    <property type="entry name" value="PPR"/>
    <property type="match status" value="1"/>
</dbReference>
<organism evidence="5">
    <name type="scientific">Arundo donax</name>
    <name type="common">Giant reed</name>
    <name type="synonym">Donax arundinaceus</name>
    <dbReference type="NCBI Taxonomy" id="35708"/>
    <lineage>
        <taxon>Eukaryota</taxon>
        <taxon>Viridiplantae</taxon>
        <taxon>Streptophyta</taxon>
        <taxon>Embryophyta</taxon>
        <taxon>Tracheophyta</taxon>
        <taxon>Spermatophyta</taxon>
        <taxon>Magnoliopsida</taxon>
        <taxon>Liliopsida</taxon>
        <taxon>Poales</taxon>
        <taxon>Poaceae</taxon>
        <taxon>PACMAD clade</taxon>
        <taxon>Arundinoideae</taxon>
        <taxon>Arundineae</taxon>
        <taxon>Arundo</taxon>
    </lineage>
</organism>
<evidence type="ECO:0000256" key="2">
    <source>
        <dbReference type="ARBA" id="ARBA00022737"/>
    </source>
</evidence>
<comment type="similarity">
    <text evidence="1">Belongs to the PPR family. P subfamily.</text>
</comment>
<reference evidence="5" key="2">
    <citation type="journal article" date="2015" name="Data Brief">
        <title>Shoot transcriptome of the giant reed, Arundo donax.</title>
        <authorList>
            <person name="Barrero R.A."/>
            <person name="Guerrero F.D."/>
            <person name="Moolhuijzen P."/>
            <person name="Goolsby J.A."/>
            <person name="Tidwell J."/>
            <person name="Bellgard S.E."/>
            <person name="Bellgard M.I."/>
        </authorList>
    </citation>
    <scope>NUCLEOTIDE SEQUENCE</scope>
    <source>
        <tissue evidence="5">Shoot tissue taken approximately 20 cm above the soil surface</tissue>
    </source>
</reference>
<evidence type="ECO:0000256" key="4">
    <source>
        <dbReference type="PROSITE-ProRule" id="PRU00708"/>
    </source>
</evidence>
<keyword evidence="3" id="KW-0809">Transit peptide</keyword>
<dbReference type="NCBIfam" id="TIGR00756">
    <property type="entry name" value="PPR"/>
    <property type="match status" value="2"/>
</dbReference>
<dbReference type="Gene3D" id="1.25.40.10">
    <property type="entry name" value="Tetratricopeptide repeat domain"/>
    <property type="match status" value="1"/>
</dbReference>
<accession>A0A0A9DEX6</accession>
<sequence length="118" mass="13375">MGGRRSEKAEDAFQRMKTDGIKPLSSSFTALLFAYAVNGLHEKAHTIFMDMKREGLNPTLETYTALLDTLRRVGDTEKLMETWKSMIDEKVGETRVTFPDTRLFSETWALSSGKGCYI</sequence>
<dbReference type="PANTHER" id="PTHR47447:SF23">
    <property type="entry name" value="PENTACOTRIPEPTIDE-REPEAT REGION OF PRORP DOMAIN-CONTAINING PROTEIN"/>
    <property type="match status" value="1"/>
</dbReference>
<evidence type="ECO:0000256" key="3">
    <source>
        <dbReference type="ARBA" id="ARBA00022946"/>
    </source>
</evidence>
<dbReference type="InterPro" id="IPR002885">
    <property type="entry name" value="PPR_rpt"/>
</dbReference>
<dbReference type="EMBL" id="GBRH01215573">
    <property type="protein sequence ID" value="JAD82322.1"/>
    <property type="molecule type" value="Transcribed_RNA"/>
</dbReference>
<evidence type="ECO:0008006" key="6">
    <source>
        <dbReference type="Google" id="ProtNLM"/>
    </source>
</evidence>
<reference evidence="5" key="1">
    <citation type="submission" date="2014-09" db="EMBL/GenBank/DDBJ databases">
        <authorList>
            <person name="Magalhaes I.L.F."/>
            <person name="Oliveira U."/>
            <person name="Santos F.R."/>
            <person name="Vidigal T.H.D.A."/>
            <person name="Brescovit A.D."/>
            <person name="Santos A.J."/>
        </authorList>
    </citation>
    <scope>NUCLEOTIDE SEQUENCE</scope>
    <source>
        <tissue evidence="5">Shoot tissue taken approximately 20 cm above the soil surface</tissue>
    </source>
</reference>
<proteinExistence type="inferred from homology"/>
<evidence type="ECO:0000256" key="1">
    <source>
        <dbReference type="ARBA" id="ARBA00007626"/>
    </source>
</evidence>
<keyword evidence="2" id="KW-0677">Repeat</keyword>
<dbReference type="PANTHER" id="PTHR47447">
    <property type="entry name" value="OS03G0856100 PROTEIN"/>
    <property type="match status" value="1"/>
</dbReference>
<dbReference type="AlphaFoldDB" id="A0A0A9DEX6"/>
<dbReference type="InterPro" id="IPR011990">
    <property type="entry name" value="TPR-like_helical_dom_sf"/>
</dbReference>